<protein>
    <submittedName>
        <fullName evidence="2">Protein-lysine N-methyltransferase efm4</fullName>
        <ecNumber evidence="2">3.1.4.54</ecNumber>
    </submittedName>
</protein>
<name>A0ABP0D330_9PEZI</name>
<dbReference type="GO" id="GO:0070290">
    <property type="term" value="F:N-acylphosphatidylethanolamine-specific phospholipase D activity"/>
    <property type="evidence" value="ECO:0007669"/>
    <property type="project" value="UniProtKB-EC"/>
</dbReference>
<dbReference type="Pfam" id="PF12706">
    <property type="entry name" value="Lactamase_B_2"/>
    <property type="match status" value="1"/>
</dbReference>
<keyword evidence="2" id="KW-0378">Hydrolase</keyword>
<dbReference type="PIRSF" id="PIRSF038896">
    <property type="entry name" value="NAPE-PLD"/>
    <property type="match status" value="1"/>
</dbReference>
<gene>
    <name evidence="2" type="primary">EFM4_2</name>
    <name evidence="2" type="ORF">SEUCBS140593_010709</name>
</gene>
<dbReference type="EC" id="3.1.4.54" evidence="2"/>
<dbReference type="InterPro" id="IPR036866">
    <property type="entry name" value="RibonucZ/Hydroxyglut_hydro"/>
</dbReference>
<evidence type="ECO:0000313" key="3">
    <source>
        <dbReference type="Proteomes" id="UP001642482"/>
    </source>
</evidence>
<dbReference type="PANTHER" id="PTHR15032">
    <property type="entry name" value="N-ACYL-PHOSPHATIDYLETHANOLAMINE-HYDROLYZING PHOSPHOLIPASE D"/>
    <property type="match status" value="1"/>
</dbReference>
<dbReference type="Gene3D" id="3.60.15.10">
    <property type="entry name" value="Ribonuclease Z/Hydroxyacylglutathione hydrolase-like"/>
    <property type="match status" value="1"/>
</dbReference>
<reference evidence="2 3" key="1">
    <citation type="submission" date="2024-01" db="EMBL/GenBank/DDBJ databases">
        <authorList>
            <person name="Allen C."/>
            <person name="Tagirdzhanova G."/>
        </authorList>
    </citation>
    <scope>NUCLEOTIDE SEQUENCE [LARGE SCALE GENOMIC DNA]</scope>
</reference>
<proteinExistence type="predicted"/>
<sequence>MPENREGLVPIQKPDWGAAASPQQIKATWIGHSSFLVEMPSTRQSRGLRFLMDPVFAKRMGPAQLVGPKRFSPTPCTLDELPLVDAICISHNHYDHLDICTVKHLYADKAQKRTAAGLPPLHIFCGLGSKKWFVHSCGIRPEHVTEMDWWDEVNVSSQDAAVSGTVRLVCTPSQHDSRRSPGDLNQMLWCSFVLLLAGPAPASVFFSGDTGYRSITVDDVAAKTPLADLPHCPAFSEIGEKYGPISLSLIPIGCYSPRTFMSGVHSAPEDAVSIHFDVKSQLSVGMHYGTVRGGISAHYEDVTEPPKMWRSEGEARGLVWDKDMRLCNIGETVVV</sequence>
<dbReference type="SUPFAM" id="SSF56281">
    <property type="entry name" value="Metallo-hydrolase/oxidoreductase"/>
    <property type="match status" value="1"/>
</dbReference>
<keyword evidence="3" id="KW-1185">Reference proteome</keyword>
<organism evidence="2 3">
    <name type="scientific">Sporothrix eucalyptigena</name>
    <dbReference type="NCBI Taxonomy" id="1812306"/>
    <lineage>
        <taxon>Eukaryota</taxon>
        <taxon>Fungi</taxon>
        <taxon>Dikarya</taxon>
        <taxon>Ascomycota</taxon>
        <taxon>Pezizomycotina</taxon>
        <taxon>Sordariomycetes</taxon>
        <taxon>Sordariomycetidae</taxon>
        <taxon>Ophiostomatales</taxon>
        <taxon>Ophiostomataceae</taxon>
        <taxon>Sporothrix</taxon>
    </lineage>
</organism>
<dbReference type="InterPro" id="IPR001279">
    <property type="entry name" value="Metallo-B-lactamas"/>
</dbReference>
<dbReference type="EMBL" id="CAWUHD010000252">
    <property type="protein sequence ID" value="CAK7238458.1"/>
    <property type="molecule type" value="Genomic_DNA"/>
</dbReference>
<accession>A0ABP0D330</accession>
<dbReference type="Proteomes" id="UP001642482">
    <property type="component" value="Unassembled WGS sequence"/>
</dbReference>
<dbReference type="InterPro" id="IPR024884">
    <property type="entry name" value="NAPE-PLD"/>
</dbReference>
<evidence type="ECO:0000259" key="1">
    <source>
        <dbReference type="Pfam" id="PF12706"/>
    </source>
</evidence>
<dbReference type="PANTHER" id="PTHR15032:SF4">
    <property type="entry name" value="N-ACYL-PHOSPHATIDYLETHANOLAMINE-HYDROLYZING PHOSPHOLIPASE D"/>
    <property type="match status" value="1"/>
</dbReference>
<evidence type="ECO:0000313" key="2">
    <source>
        <dbReference type="EMBL" id="CAK7238458.1"/>
    </source>
</evidence>
<comment type="caution">
    <text evidence="2">The sequence shown here is derived from an EMBL/GenBank/DDBJ whole genome shotgun (WGS) entry which is preliminary data.</text>
</comment>
<feature type="domain" description="Metallo-beta-lactamase" evidence="1">
    <location>
        <begin position="49"/>
        <end position="288"/>
    </location>
</feature>